<evidence type="ECO:0008006" key="5">
    <source>
        <dbReference type="Google" id="ProtNLM"/>
    </source>
</evidence>
<dbReference type="Proteomes" id="UP000051295">
    <property type="component" value="Unassembled WGS sequence"/>
</dbReference>
<evidence type="ECO:0000259" key="1">
    <source>
        <dbReference type="Pfam" id="PF14563"/>
    </source>
</evidence>
<dbReference type="InterPro" id="IPR028044">
    <property type="entry name" value="DUF4444"/>
</dbReference>
<dbReference type="Gene3D" id="3.30.930.10">
    <property type="entry name" value="Bira Bifunctional Protein, Domain 2"/>
    <property type="match status" value="1"/>
</dbReference>
<dbReference type="InterPro" id="IPR045864">
    <property type="entry name" value="aa-tRNA-synth_II/BPL/LPL"/>
</dbReference>
<sequence>MTRDPAFPPLMQGHAVDAGIDPFEKACAMAALGCDAGTIVHNVGANRLAAALIMAPEVPLEQAMAMLPTCGVGFQNALGAIAPPEVAVHLEWAGGLRINGASCGRLRAMAGTTDPAAMPGWLVVGLEMPLMLTDAVPGDAPDRTALYEEGCADVDPVALLEGWARHTLVWITRWEDDGPRALHSEWRGLAHGIGEEITIDGQTGTFMGVDENFGMLLRTGGDTRLIPLSTVLETDT</sequence>
<evidence type="ECO:0000313" key="3">
    <source>
        <dbReference type="EMBL" id="KRS11449.1"/>
    </source>
</evidence>
<reference evidence="3 4" key="1">
    <citation type="submission" date="2015-04" db="EMBL/GenBank/DDBJ databases">
        <title>The draft genome sequence of Roseovarius sp.R12b.</title>
        <authorList>
            <person name="Li G."/>
            <person name="Lai Q."/>
            <person name="Shao Z."/>
            <person name="Yan P."/>
        </authorList>
    </citation>
    <scope>NUCLEOTIDE SEQUENCE [LARGE SCALE GENOMIC DNA]</scope>
    <source>
        <strain evidence="3 4">R12B</strain>
    </source>
</reference>
<comment type="caution">
    <text evidence="3">The sequence shown here is derived from an EMBL/GenBank/DDBJ whole genome shotgun (WGS) entry which is preliminary data.</text>
</comment>
<dbReference type="RefSeq" id="WP_057795115.1">
    <property type="nucleotide sequence ID" value="NZ_LAXJ01000019.1"/>
</dbReference>
<protein>
    <recommendedName>
        <fullName evidence="5">BPL/LPL catalytic domain-containing protein</fullName>
    </recommendedName>
</protein>
<dbReference type="AlphaFoldDB" id="A0A0T5NR69"/>
<gene>
    <name evidence="3" type="ORF">XM53_15985</name>
</gene>
<dbReference type="Pfam" id="PF16917">
    <property type="entry name" value="BPL_LplA_LipB_2"/>
    <property type="match status" value="1"/>
</dbReference>
<dbReference type="PATRIC" id="fig|1641875.4.peg.1011"/>
<dbReference type="EMBL" id="LAXJ01000019">
    <property type="protein sequence ID" value="KRS11449.1"/>
    <property type="molecule type" value="Genomic_DNA"/>
</dbReference>
<proteinExistence type="predicted"/>
<evidence type="ECO:0000259" key="2">
    <source>
        <dbReference type="Pfam" id="PF16917"/>
    </source>
</evidence>
<dbReference type="InterPro" id="IPR004143">
    <property type="entry name" value="BPL_LPL_catalytic"/>
</dbReference>
<dbReference type="STRING" id="1641875.XM53_15985"/>
<name>A0A0T5NR69_9RHOB</name>
<feature type="domain" description="BPL/LPL catalytic" evidence="2">
    <location>
        <begin position="7"/>
        <end position="187"/>
    </location>
</feature>
<accession>A0A0T5NR69</accession>
<dbReference type="OrthoDB" id="7657788at2"/>
<keyword evidence="4" id="KW-1185">Reference proteome</keyword>
<organism evidence="3 4">
    <name type="scientific">Roseovarius atlanticus</name>
    <dbReference type="NCBI Taxonomy" id="1641875"/>
    <lineage>
        <taxon>Bacteria</taxon>
        <taxon>Pseudomonadati</taxon>
        <taxon>Pseudomonadota</taxon>
        <taxon>Alphaproteobacteria</taxon>
        <taxon>Rhodobacterales</taxon>
        <taxon>Roseobacteraceae</taxon>
        <taxon>Roseovarius</taxon>
    </lineage>
</organism>
<dbReference type="Pfam" id="PF14563">
    <property type="entry name" value="DUF4444"/>
    <property type="match status" value="1"/>
</dbReference>
<feature type="domain" description="DUF4444" evidence="1">
    <location>
        <begin position="193"/>
        <end position="233"/>
    </location>
</feature>
<dbReference type="Gene3D" id="2.30.30.100">
    <property type="match status" value="1"/>
</dbReference>
<evidence type="ECO:0000313" key="4">
    <source>
        <dbReference type="Proteomes" id="UP000051295"/>
    </source>
</evidence>